<gene>
    <name evidence="4" type="ORF">SAMN04489796_10121</name>
</gene>
<accession>A0A1G7VJW5</accession>
<evidence type="ECO:0000256" key="2">
    <source>
        <dbReference type="SAM" id="Phobius"/>
    </source>
</evidence>
<keyword evidence="2" id="KW-0812">Transmembrane</keyword>
<keyword evidence="2" id="KW-1133">Transmembrane helix</keyword>
<reference evidence="5" key="1">
    <citation type="submission" date="2016-10" db="EMBL/GenBank/DDBJ databases">
        <authorList>
            <person name="Varghese N."/>
            <person name="Submissions S."/>
        </authorList>
    </citation>
    <scope>NUCLEOTIDE SEQUENCE [LARGE SCALE GENOMIC DNA]</scope>
    <source>
        <strain evidence="5">DSM 15363</strain>
    </source>
</reference>
<keyword evidence="5" id="KW-1185">Reference proteome</keyword>
<feature type="transmembrane region" description="Helical" evidence="2">
    <location>
        <begin position="34"/>
        <end position="51"/>
    </location>
</feature>
<dbReference type="InterPro" id="IPR037682">
    <property type="entry name" value="TonB_C"/>
</dbReference>
<dbReference type="EMBL" id="FNCZ01000001">
    <property type="protein sequence ID" value="SDG59230.1"/>
    <property type="molecule type" value="Genomic_DNA"/>
</dbReference>
<organism evidence="4 5">
    <name type="scientific">Winogradskyella thalassocola</name>
    <dbReference type="NCBI Taxonomy" id="262004"/>
    <lineage>
        <taxon>Bacteria</taxon>
        <taxon>Pseudomonadati</taxon>
        <taxon>Bacteroidota</taxon>
        <taxon>Flavobacteriia</taxon>
        <taxon>Flavobacteriales</taxon>
        <taxon>Flavobacteriaceae</taxon>
        <taxon>Winogradskyella</taxon>
    </lineage>
</organism>
<protein>
    <submittedName>
        <fullName evidence="4">Protein TonB</fullName>
    </submittedName>
</protein>
<dbReference type="OrthoDB" id="1522859at2"/>
<feature type="region of interest" description="Disordered" evidence="1">
    <location>
        <begin position="1"/>
        <end position="24"/>
    </location>
</feature>
<dbReference type="RefSeq" id="WP_092465565.1">
    <property type="nucleotide sequence ID" value="NZ_FNCZ01000001.1"/>
</dbReference>
<dbReference type="Pfam" id="PF03544">
    <property type="entry name" value="TonB_C"/>
    <property type="match status" value="1"/>
</dbReference>
<evidence type="ECO:0000313" key="5">
    <source>
        <dbReference type="Proteomes" id="UP000199492"/>
    </source>
</evidence>
<proteinExistence type="predicted"/>
<name>A0A1G7VJW5_9FLAO</name>
<evidence type="ECO:0000259" key="3">
    <source>
        <dbReference type="Pfam" id="PF03544"/>
    </source>
</evidence>
<dbReference type="STRING" id="262004.SAMN04489796_10121"/>
<dbReference type="Proteomes" id="UP000199492">
    <property type="component" value="Unassembled WGS sequence"/>
</dbReference>
<evidence type="ECO:0000313" key="4">
    <source>
        <dbReference type="EMBL" id="SDG59230.1"/>
    </source>
</evidence>
<dbReference type="Gene3D" id="3.30.1150.10">
    <property type="match status" value="1"/>
</dbReference>
<dbReference type="GO" id="GO:0055085">
    <property type="term" value="P:transmembrane transport"/>
    <property type="evidence" value="ECO:0007669"/>
    <property type="project" value="InterPro"/>
</dbReference>
<dbReference type="SUPFAM" id="SSF74653">
    <property type="entry name" value="TolA/TonB C-terminal domain"/>
    <property type="match status" value="1"/>
</dbReference>
<evidence type="ECO:0000256" key="1">
    <source>
        <dbReference type="SAM" id="MobiDB-lite"/>
    </source>
</evidence>
<dbReference type="AlphaFoldDB" id="A0A1G7VJW5"/>
<keyword evidence="2" id="KW-0472">Membrane</keyword>
<feature type="domain" description="TonB C-terminal" evidence="3">
    <location>
        <begin position="203"/>
        <end position="262"/>
    </location>
</feature>
<sequence>MKNSNKDFGVAGQSTTEAKKSQKHDANLQKNSSLYFQIGLILCLLGTYALFEMKFQQKVIVIDSYPDNELAVIDYVDKFRVEPEITPEIKKEQVRSVVLTTKITEVPDDIVLKDPVNLIFTDPTPFVDKPIDIDHLIDDKIIDEPVFVPFTLIEKVPVYPGCEKYTTNDDRGKCMSDQITKLIGNKFNVDIGSKYGISGRQKISTQFTIDKFGNVTDIKIRGPHPALEKEANRVINKIPKMEPGLQRQVPVGVIYTLPIVFDARN</sequence>